<dbReference type="OMA" id="VPGIQHD"/>
<feature type="domain" description="SRA1/Sec31" evidence="18">
    <location>
        <begin position="97"/>
        <end position="236"/>
    </location>
</feature>
<keyword evidence="9" id="KW-0675">Receptor</keyword>
<evidence type="ECO:0000256" key="4">
    <source>
        <dbReference type="ARBA" id="ARBA00022553"/>
    </source>
</evidence>
<reference evidence="19 20" key="1">
    <citation type="journal article" date="2018" name="Nat. Ecol. Evol.">
        <title>Shark genomes provide insights into elasmobranch evolution and the origin of vertebrates.</title>
        <authorList>
            <person name="Hara Y"/>
            <person name="Yamaguchi K"/>
            <person name="Onimaru K"/>
            <person name="Kadota M"/>
            <person name="Koyanagi M"/>
            <person name="Keeley SD"/>
            <person name="Tatsumi K"/>
            <person name="Tanaka K"/>
            <person name="Motone F"/>
            <person name="Kageyama Y"/>
            <person name="Nozu R"/>
            <person name="Adachi N"/>
            <person name="Nishimura O"/>
            <person name="Nakagawa R"/>
            <person name="Tanegashima C"/>
            <person name="Kiyatake I"/>
            <person name="Matsumoto R"/>
            <person name="Murakumo K"/>
            <person name="Nishida K"/>
            <person name="Terakita A"/>
            <person name="Kuratani S"/>
            <person name="Sato K"/>
            <person name="Hyodo S Kuraku.S."/>
        </authorList>
    </citation>
    <scope>NUCLEOTIDE SEQUENCE [LARGE SCALE GENOMIC DNA]</scope>
</reference>
<feature type="compositionally biased region" description="Gly residues" evidence="17">
    <location>
        <begin position="19"/>
        <end position="28"/>
    </location>
</feature>
<feature type="compositionally biased region" description="Basic and acidic residues" evidence="17">
    <location>
        <begin position="7"/>
        <end position="16"/>
    </location>
</feature>
<name>A0A401RV10_CHIPU</name>
<evidence type="ECO:0000313" key="20">
    <source>
        <dbReference type="Proteomes" id="UP000287033"/>
    </source>
</evidence>
<feature type="region of interest" description="Disordered" evidence="17">
    <location>
        <begin position="71"/>
        <end position="118"/>
    </location>
</feature>
<keyword evidence="7" id="KW-0010">Activator</keyword>
<sequence>MPCESGCDERAPEACRRPSGGGAAGDGGEMSDLFVKPGNQERGWNDPPQFSYGLQTQAQIGPRKHFLTKRVSAPQLDKPKDYRPTGIPSAIIPPSPPVTCEKKPLPPPPKHSSLSDNCKPVQNATVMSDYEVNLEDVLSPLNKTLETCRKHVKKQVCDDIGRRLLMLRDMWQSGKLSGPVQNRMHQLTQEMEHYNWDSADEIHRSLMVDHVNEVGQWMVGVKRLIAETKNLPSDLTDCAN</sequence>
<evidence type="ECO:0000256" key="16">
    <source>
        <dbReference type="ARBA" id="ARBA00081120"/>
    </source>
</evidence>
<dbReference type="InterPro" id="IPR040243">
    <property type="entry name" value="Steroid_recept_RNA_1"/>
</dbReference>
<dbReference type="GO" id="GO:0003713">
    <property type="term" value="F:transcription coactivator activity"/>
    <property type="evidence" value="ECO:0007669"/>
    <property type="project" value="InterPro"/>
</dbReference>
<gene>
    <name evidence="19" type="ORF">chiPu_0000334</name>
</gene>
<dbReference type="AlphaFoldDB" id="A0A401RV10"/>
<dbReference type="EMBL" id="BEZZ01000004">
    <property type="protein sequence ID" value="GCC21951.1"/>
    <property type="molecule type" value="Genomic_DNA"/>
</dbReference>
<feature type="region of interest" description="Disordered" evidence="17">
    <location>
        <begin position="1"/>
        <end position="52"/>
    </location>
</feature>
<evidence type="ECO:0000256" key="15">
    <source>
        <dbReference type="ARBA" id="ARBA00073527"/>
    </source>
</evidence>
<dbReference type="Proteomes" id="UP000287033">
    <property type="component" value="Unassembled WGS sequence"/>
</dbReference>
<dbReference type="GO" id="GO:0005634">
    <property type="term" value="C:nucleus"/>
    <property type="evidence" value="ECO:0007669"/>
    <property type="project" value="UniProtKB-SubCell"/>
</dbReference>
<keyword evidence="11" id="KW-0687">Ribonucleoprotein</keyword>
<evidence type="ECO:0000256" key="8">
    <source>
        <dbReference type="ARBA" id="ARBA00023163"/>
    </source>
</evidence>
<accession>A0A401RV10</accession>
<dbReference type="GO" id="GO:1990904">
    <property type="term" value="C:ribonucleoprotein complex"/>
    <property type="evidence" value="ECO:0007669"/>
    <property type="project" value="UniProtKB-KW"/>
</dbReference>
<evidence type="ECO:0000256" key="12">
    <source>
        <dbReference type="ARBA" id="ARBA00059202"/>
    </source>
</evidence>
<dbReference type="PANTHER" id="PTHR18834:SF2">
    <property type="entry name" value="STEROID RECEPTOR RNA ACTIVATOR 1"/>
    <property type="match status" value="1"/>
</dbReference>
<evidence type="ECO:0000256" key="11">
    <source>
        <dbReference type="ARBA" id="ARBA00023274"/>
    </source>
</evidence>
<dbReference type="Pfam" id="PF07304">
    <property type="entry name" value="SRA1"/>
    <property type="match status" value="1"/>
</dbReference>
<keyword evidence="5" id="KW-0053">Apoptosis</keyword>
<dbReference type="GO" id="GO:0005737">
    <property type="term" value="C:cytoplasm"/>
    <property type="evidence" value="ECO:0007669"/>
    <property type="project" value="UniProtKB-SubCell"/>
</dbReference>
<evidence type="ECO:0000256" key="13">
    <source>
        <dbReference type="ARBA" id="ARBA00061450"/>
    </source>
</evidence>
<keyword evidence="20" id="KW-1185">Reference proteome</keyword>
<keyword evidence="10" id="KW-0539">Nucleus</keyword>
<keyword evidence="4" id="KW-0597">Phosphoprotein</keyword>
<dbReference type="Gene3D" id="1.20.940.10">
    <property type="entry name" value="Functional domain of the splicing factor Prp18"/>
    <property type="match status" value="1"/>
</dbReference>
<evidence type="ECO:0000259" key="18">
    <source>
        <dbReference type="Pfam" id="PF07304"/>
    </source>
</evidence>
<comment type="subunit">
    <text evidence="14">SRA1 RNA exists in a ribonucleoprotein complex containing NCOA1. The RNA also forms a complex with PUS1 and RARG in the nucleus. Interacts with AR.</text>
</comment>
<organism evidence="19 20">
    <name type="scientific">Chiloscyllium punctatum</name>
    <name type="common">Brownbanded bambooshark</name>
    <name type="synonym">Hemiscyllium punctatum</name>
    <dbReference type="NCBI Taxonomy" id="137246"/>
    <lineage>
        <taxon>Eukaryota</taxon>
        <taxon>Metazoa</taxon>
        <taxon>Chordata</taxon>
        <taxon>Craniata</taxon>
        <taxon>Vertebrata</taxon>
        <taxon>Chondrichthyes</taxon>
        <taxon>Elasmobranchii</taxon>
        <taxon>Galeomorphii</taxon>
        <taxon>Galeoidea</taxon>
        <taxon>Orectolobiformes</taxon>
        <taxon>Hemiscylliidae</taxon>
        <taxon>Chiloscyllium</taxon>
    </lineage>
</organism>
<keyword evidence="3" id="KW-0963">Cytoplasm</keyword>
<evidence type="ECO:0000256" key="2">
    <source>
        <dbReference type="ARBA" id="ARBA00004496"/>
    </source>
</evidence>
<evidence type="ECO:0000256" key="1">
    <source>
        <dbReference type="ARBA" id="ARBA00004123"/>
    </source>
</evidence>
<evidence type="ECO:0000256" key="5">
    <source>
        <dbReference type="ARBA" id="ARBA00022703"/>
    </source>
</evidence>
<protein>
    <recommendedName>
        <fullName evidence="15">Steroid receptor RNA activator 1</fullName>
    </recommendedName>
    <alternativeName>
        <fullName evidence="16">Steroid receptor RNA activator protein</fullName>
    </alternativeName>
</protein>
<evidence type="ECO:0000256" key="14">
    <source>
        <dbReference type="ARBA" id="ARBA00063541"/>
    </source>
</evidence>
<keyword evidence="6" id="KW-0805">Transcription regulation</keyword>
<comment type="caution">
    <text evidence="19">The sequence shown here is derived from an EMBL/GenBank/DDBJ whole genome shotgun (WGS) entry which is preliminary data.</text>
</comment>
<evidence type="ECO:0000256" key="10">
    <source>
        <dbReference type="ARBA" id="ARBA00023242"/>
    </source>
</evidence>
<evidence type="ECO:0000256" key="9">
    <source>
        <dbReference type="ARBA" id="ARBA00023170"/>
    </source>
</evidence>
<comment type="similarity">
    <text evidence="13">Belongs to the SRA1 family.</text>
</comment>
<dbReference type="FunFam" id="1.20.940.10:FF:000006">
    <property type="entry name" value="steroid receptor RNA activator 1"/>
    <property type="match status" value="1"/>
</dbReference>
<dbReference type="GO" id="GO:0006357">
    <property type="term" value="P:regulation of transcription by RNA polymerase II"/>
    <property type="evidence" value="ECO:0007669"/>
    <property type="project" value="InterPro"/>
</dbReference>
<evidence type="ECO:0000256" key="6">
    <source>
        <dbReference type="ARBA" id="ARBA00023015"/>
    </source>
</evidence>
<dbReference type="GO" id="GO:0006915">
    <property type="term" value="P:apoptotic process"/>
    <property type="evidence" value="ECO:0007669"/>
    <property type="project" value="UniProtKB-KW"/>
</dbReference>
<evidence type="ECO:0000256" key="7">
    <source>
        <dbReference type="ARBA" id="ARBA00023159"/>
    </source>
</evidence>
<dbReference type="InterPro" id="IPR009917">
    <property type="entry name" value="SRA1/Sec31"/>
</dbReference>
<dbReference type="OrthoDB" id="5982138at2759"/>
<comment type="function">
    <text evidence="12">Functional RNA which acts as a transcriptional coactivator that selectively enhances steroid receptor-mediated transactivation ligand-independently through a mechanism involving the modulating N-terminal domain (AF-1) of steroid receptors. Also mediates transcriptional coactivation of steroid receptors ligand-dependently through the steroid-binding domain (AF-2). Enhances cellular proliferation and differentiation and promotes apoptosis in vivo. May play a role in tumorigenesis.</text>
</comment>
<evidence type="ECO:0000313" key="19">
    <source>
        <dbReference type="EMBL" id="GCC21951.1"/>
    </source>
</evidence>
<comment type="subcellular location">
    <subcellularLocation>
        <location evidence="2">Cytoplasm</location>
    </subcellularLocation>
    <subcellularLocation>
        <location evidence="1">Nucleus</location>
    </subcellularLocation>
</comment>
<keyword evidence="8" id="KW-0804">Transcription</keyword>
<dbReference type="STRING" id="137246.A0A401RV10"/>
<evidence type="ECO:0000256" key="17">
    <source>
        <dbReference type="SAM" id="MobiDB-lite"/>
    </source>
</evidence>
<proteinExistence type="inferred from homology"/>
<dbReference type="PANTHER" id="PTHR18834">
    <property type="entry name" value="STEROID RECEPTOR RNA ACTIVATOR 1"/>
    <property type="match status" value="1"/>
</dbReference>
<evidence type="ECO:0000256" key="3">
    <source>
        <dbReference type="ARBA" id="ARBA00022490"/>
    </source>
</evidence>